<feature type="transmembrane region" description="Helical" evidence="1">
    <location>
        <begin position="47"/>
        <end position="74"/>
    </location>
</feature>
<dbReference type="AlphaFoldDB" id="A0A2W1LTD4"/>
<dbReference type="Pfam" id="PF00563">
    <property type="entry name" value="EAL"/>
    <property type="match status" value="1"/>
</dbReference>
<dbReference type="FunFam" id="3.20.20.450:FF:000001">
    <property type="entry name" value="Cyclic di-GMP phosphodiesterase yahA"/>
    <property type="match status" value="1"/>
</dbReference>
<dbReference type="EMBL" id="QKRB01000051">
    <property type="protein sequence ID" value="PZD94707.1"/>
    <property type="molecule type" value="Genomic_DNA"/>
</dbReference>
<dbReference type="InterPro" id="IPR035919">
    <property type="entry name" value="EAL_sf"/>
</dbReference>
<accession>A0A2W1LTD4</accession>
<dbReference type="PROSITE" id="PS50887">
    <property type="entry name" value="GGDEF"/>
    <property type="match status" value="1"/>
</dbReference>
<feature type="transmembrane region" description="Helical" evidence="1">
    <location>
        <begin position="16"/>
        <end position="35"/>
    </location>
</feature>
<evidence type="ECO:0000313" key="4">
    <source>
        <dbReference type="EMBL" id="PZD94707.1"/>
    </source>
</evidence>
<comment type="caution">
    <text evidence="4">The sequence shown here is derived from an EMBL/GenBank/DDBJ whole genome shotgun (WGS) entry which is preliminary data.</text>
</comment>
<dbReference type="Gene3D" id="3.30.70.270">
    <property type="match status" value="1"/>
</dbReference>
<dbReference type="CDD" id="cd01948">
    <property type="entry name" value="EAL"/>
    <property type="match status" value="1"/>
</dbReference>
<keyword evidence="1" id="KW-0812">Transmembrane</keyword>
<dbReference type="SUPFAM" id="SSF141868">
    <property type="entry name" value="EAL domain-like"/>
    <property type="match status" value="1"/>
</dbReference>
<dbReference type="Proteomes" id="UP000249522">
    <property type="component" value="Unassembled WGS sequence"/>
</dbReference>
<feature type="transmembrane region" description="Helical" evidence="1">
    <location>
        <begin position="108"/>
        <end position="126"/>
    </location>
</feature>
<dbReference type="InterPro" id="IPR000160">
    <property type="entry name" value="GGDEF_dom"/>
</dbReference>
<name>A0A2W1LTD4_9BACL</name>
<feature type="domain" description="EAL" evidence="2">
    <location>
        <begin position="637"/>
        <end position="891"/>
    </location>
</feature>
<dbReference type="Gene3D" id="3.20.20.450">
    <property type="entry name" value="EAL domain"/>
    <property type="match status" value="1"/>
</dbReference>
<dbReference type="OrthoDB" id="9759607at2"/>
<organism evidence="4 5">
    <name type="scientific">Paenibacillus sambharensis</name>
    <dbReference type="NCBI Taxonomy" id="1803190"/>
    <lineage>
        <taxon>Bacteria</taxon>
        <taxon>Bacillati</taxon>
        <taxon>Bacillota</taxon>
        <taxon>Bacilli</taxon>
        <taxon>Bacillales</taxon>
        <taxon>Paenibacillaceae</taxon>
        <taxon>Paenibacillus</taxon>
    </lineage>
</organism>
<feature type="transmembrane region" description="Helical" evidence="1">
    <location>
        <begin position="132"/>
        <end position="159"/>
    </location>
</feature>
<feature type="transmembrane region" description="Helical" evidence="1">
    <location>
        <begin position="180"/>
        <end position="203"/>
    </location>
</feature>
<dbReference type="SUPFAM" id="SSF55073">
    <property type="entry name" value="Nucleotide cyclase"/>
    <property type="match status" value="1"/>
</dbReference>
<keyword evidence="5" id="KW-1185">Reference proteome</keyword>
<evidence type="ECO:0000259" key="3">
    <source>
        <dbReference type="PROSITE" id="PS50887"/>
    </source>
</evidence>
<feature type="transmembrane region" description="Helical" evidence="1">
    <location>
        <begin position="350"/>
        <end position="373"/>
    </location>
</feature>
<evidence type="ECO:0008006" key="6">
    <source>
        <dbReference type="Google" id="ProtNLM"/>
    </source>
</evidence>
<dbReference type="NCBIfam" id="TIGR00254">
    <property type="entry name" value="GGDEF"/>
    <property type="match status" value="1"/>
</dbReference>
<dbReference type="InterPro" id="IPR043128">
    <property type="entry name" value="Rev_trsase/Diguanyl_cyclase"/>
</dbReference>
<dbReference type="InterPro" id="IPR052155">
    <property type="entry name" value="Biofilm_reg_signaling"/>
</dbReference>
<dbReference type="PANTHER" id="PTHR44757:SF2">
    <property type="entry name" value="BIOFILM ARCHITECTURE MAINTENANCE PROTEIN MBAA"/>
    <property type="match status" value="1"/>
</dbReference>
<sequence>MTMFDTRKMNLHSRRIFYFALLVILGAAGELLRIPMIFGLNITFSSIFLLLILLLYNIRTAVAGAAVVAVISYFFGGNSSLVFLLIVEVAAVGLLLRRRRRNLFILDLQYWLFIAAPILFILYFSFNRELNAAITIYVSKSAVNGAFNALIANILLAYIPARKWINEGVYSRSRVPLGQILFQLTMAASMFPFIVFILSGSIFHTSDLDQKALQRSGAIAAYIADELNTWPQQELRALQLESIAEIGKLRDVMVKADNEPMISMGLLDQEQDILVGSQKRLTGAGEDWKLEGIVYRLAENFYIQFPDNNRTPFVVDAWKEAVYIHTSKLPVTPFSLQIRVPMQLYAADLITLYLINYVGILIFVILMSFFSIYTGRYVTGGLRKLAGITSGLPEKLHNHEKVKWPSSGVEEVSLLINNFADMSENVTRMLDESERLYQSLRIQTDKLAVSEAKMQQLAYHDVLTGLPNRLCFTSLLSTLIANHESTASDGLIGVLFMDIDRFKQINDTLGHAVGDMLLKEFGARLEAIQQERRLIHGDMTVCRLGGDEFVILMNGTSRVLMAKVAEEILEAFQRAIFLGEHELYIHTSIGISVYPDDGDSGDEIVKNADAAMYAAKGAGGRRYEFFSASMQARLIERLQLENNLHKALELEEFELFYQPRVCTATGELRGVEALIRWRQPELGIVPPDKFIPLAEETGVIHAIGEWVLRTACRQNRMWQLAGYPELVMAVNFSARQFENPNLLQLFTSILNETGMAANLLEIEITEGFLMQDKQSAAEVLRKLEAMGVRISIDDFGTGYSSLSQLKDLPLHAVKIDRSFIQNIGWDETKSSIVSAVIQLAHGMGLRVVAEGVETSKEYEHLSSINCDELQGYYFSRPLPLFDMEQILRQQQPLLGGSLKEDLV</sequence>
<evidence type="ECO:0000313" key="5">
    <source>
        <dbReference type="Proteomes" id="UP000249522"/>
    </source>
</evidence>
<dbReference type="SMART" id="SM00267">
    <property type="entry name" value="GGDEF"/>
    <property type="match status" value="1"/>
</dbReference>
<evidence type="ECO:0000259" key="2">
    <source>
        <dbReference type="PROSITE" id="PS50883"/>
    </source>
</evidence>
<feature type="domain" description="GGDEF" evidence="3">
    <location>
        <begin position="490"/>
        <end position="628"/>
    </location>
</feature>
<evidence type="ECO:0000256" key="1">
    <source>
        <dbReference type="SAM" id="Phobius"/>
    </source>
</evidence>
<dbReference type="CDD" id="cd01949">
    <property type="entry name" value="GGDEF"/>
    <property type="match status" value="1"/>
</dbReference>
<dbReference type="InterPro" id="IPR001633">
    <property type="entry name" value="EAL_dom"/>
</dbReference>
<protein>
    <recommendedName>
        <fullName evidence="6">Diguanylate cyclase</fullName>
    </recommendedName>
</protein>
<dbReference type="PANTHER" id="PTHR44757">
    <property type="entry name" value="DIGUANYLATE CYCLASE DGCP"/>
    <property type="match status" value="1"/>
</dbReference>
<dbReference type="SMART" id="SM00052">
    <property type="entry name" value="EAL"/>
    <property type="match status" value="1"/>
</dbReference>
<dbReference type="InterPro" id="IPR029787">
    <property type="entry name" value="Nucleotide_cyclase"/>
</dbReference>
<keyword evidence="1" id="KW-0472">Membrane</keyword>
<gene>
    <name evidence="4" type="ORF">DNH61_17305</name>
</gene>
<reference evidence="4 5" key="1">
    <citation type="submission" date="2018-06" db="EMBL/GenBank/DDBJ databases">
        <title>Paenibacillus imtechensis sp. nov.</title>
        <authorList>
            <person name="Pinnaka A.K."/>
            <person name="Singh H."/>
            <person name="Kaur M."/>
        </authorList>
    </citation>
    <scope>NUCLEOTIDE SEQUENCE [LARGE SCALE GENOMIC DNA]</scope>
    <source>
        <strain evidence="4 5">SMB1</strain>
    </source>
</reference>
<keyword evidence="1" id="KW-1133">Transmembrane helix</keyword>
<dbReference type="PROSITE" id="PS50883">
    <property type="entry name" value="EAL"/>
    <property type="match status" value="1"/>
</dbReference>
<dbReference type="Pfam" id="PF00990">
    <property type="entry name" value="GGDEF"/>
    <property type="match status" value="1"/>
</dbReference>
<proteinExistence type="predicted"/>